<feature type="transmembrane region" description="Helical" evidence="10">
    <location>
        <begin position="159"/>
        <end position="179"/>
    </location>
</feature>
<dbReference type="GO" id="GO:0043952">
    <property type="term" value="P:protein transport by the Sec complex"/>
    <property type="evidence" value="ECO:0007669"/>
    <property type="project" value="UniProtKB-UniRule"/>
</dbReference>
<dbReference type="KEGG" id="fil:BN1229_v1_0453"/>
<dbReference type="PIRSF" id="PIRSF004557">
    <property type="entry name" value="SecY"/>
    <property type="match status" value="1"/>
</dbReference>
<dbReference type="OrthoDB" id="9809248at2"/>
<dbReference type="KEGG" id="fiy:BN1229_v1_0457"/>
<keyword evidence="13" id="KW-1185">Reference proteome</keyword>
<sequence>MVSAAEQLASNINLSAFSKATDLKNRIWFTLGALIVYRFGTFIPIPGINPVAFAETFNQASGGILGLFNTFAGGAVERMAIFALNIMPYISASIIMQLMTSVNPKLEALKKEGEQGRKQINQYTRYLTLILATFQAYGIAVGLEGTSSAAGSVVTDPGWFFRVTTVITLVGGTMFLMWLGEQVTQRGIGNGISLIIFAGIVAGMPSALAGLFELSRTGSLSLFMLFVLLLLMAFVVLAIVFVERAQRRLLIQYPKRQVGNKMMQGNSSHLPLKLNSAGVIPPIFASSLLLLPITAAQFTTGQGGEGSEWLRVIVSALGYGQPLHTLIYAALIIFFAFFYTAVVFNPQETADNLRKYGGYIPGIRPGAKTAEYIDYVLTRITVVGALYLAAVCLLPEIMISYAAVPQTFAAVLGGTSLLIAVSVTMDTVAQIQSHLLAHQYEGLIKKAKLKGASPTTRRGGRR</sequence>
<evidence type="ECO:0000313" key="13">
    <source>
        <dbReference type="Proteomes" id="UP000033187"/>
    </source>
</evidence>
<dbReference type="InterPro" id="IPR030659">
    <property type="entry name" value="SecY_CS"/>
</dbReference>
<comment type="caution">
    <text evidence="10">Lacks conserved residue(s) required for the propagation of feature annotation.</text>
</comment>
<dbReference type="FunFam" id="1.10.3370.10:FF:000001">
    <property type="entry name" value="Preprotein translocase subunit SecY"/>
    <property type="match status" value="1"/>
</dbReference>
<dbReference type="PRINTS" id="PR00303">
    <property type="entry name" value="SECYTRNLCASE"/>
</dbReference>
<feature type="transmembrane region" description="Helical" evidence="10">
    <location>
        <begin position="27"/>
        <end position="48"/>
    </location>
</feature>
<dbReference type="InterPro" id="IPR023201">
    <property type="entry name" value="SecY_dom_sf"/>
</dbReference>
<dbReference type="Proteomes" id="UP000033187">
    <property type="component" value="Chromosome 1"/>
</dbReference>
<feature type="transmembrane region" description="Helical" evidence="10">
    <location>
        <begin position="408"/>
        <end position="429"/>
    </location>
</feature>
<evidence type="ECO:0000256" key="6">
    <source>
        <dbReference type="ARBA" id="ARBA00022989"/>
    </source>
</evidence>
<accession>A0A0D6JAL1</accession>
<evidence type="ECO:0000256" key="11">
    <source>
        <dbReference type="RuleBase" id="RU004349"/>
    </source>
</evidence>
<keyword evidence="7 10" id="KW-0811">Translocation</keyword>
<dbReference type="Gene3D" id="1.10.3370.10">
    <property type="entry name" value="SecY subunit domain"/>
    <property type="match status" value="1"/>
</dbReference>
<comment type="function">
    <text evidence="10">The central subunit of the protein translocation channel SecYEG. Consists of two halves formed by TMs 1-5 and 6-10. These two domains form a lateral gate at the front which open onto the bilayer between TMs 2 and 7, and are clamped together by SecE at the back. The channel is closed by both a pore ring composed of hydrophobic SecY resides and a short helix (helix 2A) on the extracellular side of the membrane which forms a plug. The plug probably moves laterally to allow the channel to open. The ring and the pore may move independently.</text>
</comment>
<feature type="transmembrane region" description="Helical" evidence="10">
    <location>
        <begin position="218"/>
        <end position="242"/>
    </location>
</feature>
<comment type="subunit">
    <text evidence="10">Component of the Sec protein translocase complex. Heterotrimer consisting of SecY, SecE and SecG subunits. The heterotrimers can form oligomers, although 1 heterotrimer is thought to be able to translocate proteins. Interacts with the ribosome. Interacts with SecDF, and other proteins may be involved. Interacts with SecA.</text>
</comment>
<evidence type="ECO:0000256" key="10">
    <source>
        <dbReference type="HAMAP-Rule" id="MF_01465"/>
    </source>
</evidence>
<protein>
    <recommendedName>
        <fullName evidence="9 10">Protein translocase subunit SecY</fullName>
    </recommendedName>
</protein>
<dbReference type="Pfam" id="PF00344">
    <property type="entry name" value="SecY"/>
    <property type="match status" value="1"/>
</dbReference>
<dbReference type="PANTHER" id="PTHR10906">
    <property type="entry name" value="SECY/SEC61-ALPHA FAMILY MEMBER"/>
    <property type="match status" value="1"/>
</dbReference>
<evidence type="ECO:0000256" key="2">
    <source>
        <dbReference type="ARBA" id="ARBA00005751"/>
    </source>
</evidence>
<feature type="transmembrane region" description="Helical" evidence="10">
    <location>
        <begin position="123"/>
        <end position="143"/>
    </location>
</feature>
<evidence type="ECO:0000256" key="9">
    <source>
        <dbReference type="ARBA" id="ARBA00039733"/>
    </source>
</evidence>
<dbReference type="AlphaFoldDB" id="A0A0D6JAL1"/>
<comment type="similarity">
    <text evidence="2 10 11">Belongs to the SecY/SEC61-alpha family.</text>
</comment>
<dbReference type="SUPFAM" id="SSF103491">
    <property type="entry name" value="Preprotein translocase SecY subunit"/>
    <property type="match status" value="1"/>
</dbReference>
<dbReference type="RefSeq" id="WP_046476211.1">
    <property type="nucleotide sequence ID" value="NZ_LN829118.1"/>
</dbReference>
<proteinExistence type="inferred from homology"/>
<keyword evidence="5 10" id="KW-0653">Protein transport</keyword>
<feature type="transmembrane region" description="Helical" evidence="10">
    <location>
        <begin position="272"/>
        <end position="293"/>
    </location>
</feature>
<dbReference type="GO" id="GO:0005886">
    <property type="term" value="C:plasma membrane"/>
    <property type="evidence" value="ECO:0007669"/>
    <property type="project" value="UniProtKB-SubCell"/>
</dbReference>
<evidence type="ECO:0000256" key="8">
    <source>
        <dbReference type="ARBA" id="ARBA00023136"/>
    </source>
</evidence>
<keyword evidence="3 10" id="KW-0813">Transport</keyword>
<comment type="subcellular location">
    <subcellularLocation>
        <location evidence="10">Cell membrane</location>
        <topology evidence="10">Multi-pass membrane protein</topology>
    </subcellularLocation>
    <subcellularLocation>
        <location evidence="1">Membrane</location>
        <topology evidence="1">Multi-pass membrane protein</topology>
    </subcellularLocation>
</comment>
<feature type="transmembrane region" description="Helical" evidence="10">
    <location>
        <begin position="191"/>
        <end position="212"/>
    </location>
</feature>
<feature type="transmembrane region" description="Helical" evidence="10">
    <location>
        <begin position="380"/>
        <end position="402"/>
    </location>
</feature>
<reference evidence="13" key="1">
    <citation type="submission" date="2015-02" db="EMBL/GenBank/DDBJ databases">
        <authorList>
            <person name="Chooi Y.-H."/>
        </authorList>
    </citation>
    <scope>NUCLEOTIDE SEQUENCE [LARGE SCALE GENOMIC DNA]</scope>
    <source>
        <strain evidence="13">strain Y</strain>
    </source>
</reference>
<keyword evidence="8 10" id="KW-0472">Membrane</keyword>
<evidence type="ECO:0000256" key="1">
    <source>
        <dbReference type="ARBA" id="ARBA00004141"/>
    </source>
</evidence>
<dbReference type="InterPro" id="IPR026593">
    <property type="entry name" value="SecY"/>
</dbReference>
<dbReference type="HAMAP" id="MF_01465">
    <property type="entry name" value="SecY"/>
    <property type="match status" value="1"/>
</dbReference>
<keyword evidence="4 10" id="KW-0812">Transmembrane</keyword>
<dbReference type="EMBL" id="LN829119">
    <property type="protein sequence ID" value="CPR15673.1"/>
    <property type="molecule type" value="Genomic_DNA"/>
</dbReference>
<dbReference type="InterPro" id="IPR002208">
    <property type="entry name" value="SecY/SEC61-alpha"/>
</dbReference>
<evidence type="ECO:0000313" key="12">
    <source>
        <dbReference type="EMBL" id="CPR15673.1"/>
    </source>
</evidence>
<evidence type="ECO:0000256" key="7">
    <source>
        <dbReference type="ARBA" id="ARBA00023010"/>
    </source>
</evidence>
<dbReference type="GO" id="GO:0006605">
    <property type="term" value="P:protein targeting"/>
    <property type="evidence" value="ECO:0007669"/>
    <property type="project" value="UniProtKB-UniRule"/>
</dbReference>
<dbReference type="PROSITE" id="PS00756">
    <property type="entry name" value="SECY_2"/>
    <property type="match status" value="1"/>
</dbReference>
<dbReference type="GO" id="GO:0065002">
    <property type="term" value="P:intracellular protein transmembrane transport"/>
    <property type="evidence" value="ECO:0007669"/>
    <property type="project" value="UniProtKB-UniRule"/>
</dbReference>
<dbReference type="NCBIfam" id="TIGR00967">
    <property type="entry name" value="3a0501s007"/>
    <property type="match status" value="1"/>
</dbReference>
<evidence type="ECO:0000256" key="3">
    <source>
        <dbReference type="ARBA" id="ARBA00022448"/>
    </source>
</evidence>
<evidence type="ECO:0000256" key="5">
    <source>
        <dbReference type="ARBA" id="ARBA00022927"/>
    </source>
</evidence>
<name>A0A0D6JAL1_9HYPH</name>
<organism evidence="12 13">
    <name type="scientific">Candidatus Filomicrobium marinum</name>
    <dbReference type="NCBI Taxonomy" id="1608628"/>
    <lineage>
        <taxon>Bacteria</taxon>
        <taxon>Pseudomonadati</taxon>
        <taxon>Pseudomonadota</taxon>
        <taxon>Alphaproteobacteria</taxon>
        <taxon>Hyphomicrobiales</taxon>
        <taxon>Hyphomicrobiaceae</taxon>
        <taxon>Filomicrobium</taxon>
    </lineage>
</organism>
<feature type="transmembrane region" description="Helical" evidence="10">
    <location>
        <begin position="326"/>
        <end position="345"/>
    </location>
</feature>
<evidence type="ECO:0000256" key="4">
    <source>
        <dbReference type="ARBA" id="ARBA00022692"/>
    </source>
</evidence>
<gene>
    <name evidence="10 12" type="primary">secY</name>
    <name evidence="12" type="ORF">YBN1229_v1_0457</name>
</gene>
<keyword evidence="10" id="KW-1003">Cell membrane</keyword>
<keyword evidence="6 10" id="KW-1133">Transmembrane helix</keyword>